<evidence type="ECO:0000313" key="3">
    <source>
        <dbReference type="Proteomes" id="UP001498398"/>
    </source>
</evidence>
<feature type="region of interest" description="Disordered" evidence="1">
    <location>
        <begin position="150"/>
        <end position="212"/>
    </location>
</feature>
<dbReference type="EMBL" id="JBANRG010000113">
    <property type="protein sequence ID" value="KAK7435009.1"/>
    <property type="molecule type" value="Genomic_DNA"/>
</dbReference>
<organism evidence="2 3">
    <name type="scientific">Marasmiellus scandens</name>
    <dbReference type="NCBI Taxonomy" id="2682957"/>
    <lineage>
        <taxon>Eukaryota</taxon>
        <taxon>Fungi</taxon>
        <taxon>Dikarya</taxon>
        <taxon>Basidiomycota</taxon>
        <taxon>Agaricomycotina</taxon>
        <taxon>Agaricomycetes</taxon>
        <taxon>Agaricomycetidae</taxon>
        <taxon>Agaricales</taxon>
        <taxon>Marasmiineae</taxon>
        <taxon>Omphalotaceae</taxon>
        <taxon>Marasmiellus</taxon>
    </lineage>
</organism>
<comment type="caution">
    <text evidence="2">The sequence shown here is derived from an EMBL/GenBank/DDBJ whole genome shotgun (WGS) entry which is preliminary data.</text>
</comment>
<feature type="compositionally biased region" description="Polar residues" evidence="1">
    <location>
        <begin position="187"/>
        <end position="196"/>
    </location>
</feature>
<evidence type="ECO:0000256" key="1">
    <source>
        <dbReference type="SAM" id="MobiDB-lite"/>
    </source>
</evidence>
<evidence type="ECO:0000313" key="2">
    <source>
        <dbReference type="EMBL" id="KAK7435009.1"/>
    </source>
</evidence>
<name>A0ABR1IM96_9AGAR</name>
<keyword evidence="3" id="KW-1185">Reference proteome</keyword>
<feature type="non-terminal residue" evidence="2">
    <location>
        <position position="1"/>
    </location>
</feature>
<dbReference type="Proteomes" id="UP001498398">
    <property type="component" value="Unassembled WGS sequence"/>
</dbReference>
<gene>
    <name evidence="2" type="ORF">VKT23_019915</name>
</gene>
<reference evidence="2 3" key="1">
    <citation type="submission" date="2024-01" db="EMBL/GenBank/DDBJ databases">
        <title>A draft genome for the cacao thread blight pathogen Marasmiellus scandens.</title>
        <authorList>
            <person name="Baruah I.K."/>
            <person name="Leung J."/>
            <person name="Bukari Y."/>
            <person name="Amoako-Attah I."/>
            <person name="Meinhardt L.W."/>
            <person name="Bailey B.A."/>
            <person name="Cohen S.P."/>
        </authorList>
    </citation>
    <scope>NUCLEOTIDE SEQUENCE [LARGE SCALE GENOMIC DNA]</scope>
    <source>
        <strain evidence="2 3">GH-19</strain>
    </source>
</reference>
<accession>A0ABR1IM96</accession>
<protein>
    <submittedName>
        <fullName evidence="2">Uncharacterized protein</fullName>
    </submittedName>
</protein>
<proteinExistence type="predicted"/>
<sequence>LSQRLSHVLELQNLCSKLREQANALVATIRSLDDQIAFGQALLRESSVDPTVLVSQLAQGEGRSLELDEHTLHLLSVAAGWKSNNLEVPSHLHLDEETGKYQCVPLSSGLPLCEPSPFSNDFMDIDEEPVAGPSHHRDVTQAFVLTPGLLSAPGGSSGSKTHASRKAASTSPTVSKRACDKGKEVAQSLSASTTPRRPSVSFKDPSSSEPDV</sequence>